<comment type="caution">
    <text evidence="1">The sequence shown here is derived from an EMBL/GenBank/DDBJ whole genome shotgun (WGS) entry which is preliminary data.</text>
</comment>
<reference evidence="1" key="1">
    <citation type="journal article" date="2020" name="J Insects Food Feed">
        <title>The yellow mealworm (Tenebrio molitor) genome: a resource for the emerging insects as food and feed industry.</title>
        <authorList>
            <person name="Eriksson T."/>
            <person name="Andere A."/>
            <person name="Kelstrup H."/>
            <person name="Emery V."/>
            <person name="Picard C."/>
        </authorList>
    </citation>
    <scope>NUCLEOTIDE SEQUENCE</scope>
    <source>
        <strain evidence="1">Stoneville</strain>
        <tissue evidence="1">Whole head</tissue>
    </source>
</reference>
<sequence>MRNSVPKDAITPTGSLKITQYVRIVVGSVVVLNGPSRTVLSSGDENRAYCWLPDAALNFQATDKKPESWDLICHPSAQR</sequence>
<keyword evidence="2" id="KW-1185">Reference proteome</keyword>
<name>A0A8J6HIP1_TENMO</name>
<protein>
    <submittedName>
        <fullName evidence="1">Uncharacterized protein</fullName>
    </submittedName>
</protein>
<organism evidence="1 2">
    <name type="scientific">Tenebrio molitor</name>
    <name type="common">Yellow mealworm beetle</name>
    <dbReference type="NCBI Taxonomy" id="7067"/>
    <lineage>
        <taxon>Eukaryota</taxon>
        <taxon>Metazoa</taxon>
        <taxon>Ecdysozoa</taxon>
        <taxon>Arthropoda</taxon>
        <taxon>Hexapoda</taxon>
        <taxon>Insecta</taxon>
        <taxon>Pterygota</taxon>
        <taxon>Neoptera</taxon>
        <taxon>Endopterygota</taxon>
        <taxon>Coleoptera</taxon>
        <taxon>Polyphaga</taxon>
        <taxon>Cucujiformia</taxon>
        <taxon>Tenebrionidae</taxon>
        <taxon>Tenebrio</taxon>
    </lineage>
</organism>
<evidence type="ECO:0000313" key="1">
    <source>
        <dbReference type="EMBL" id="KAH0819475.1"/>
    </source>
</evidence>
<dbReference type="EMBL" id="JABDTM020014432">
    <property type="protein sequence ID" value="KAH0819475.1"/>
    <property type="molecule type" value="Genomic_DNA"/>
</dbReference>
<gene>
    <name evidence="1" type="ORF">GEV33_003316</name>
</gene>
<dbReference type="Proteomes" id="UP000719412">
    <property type="component" value="Unassembled WGS sequence"/>
</dbReference>
<accession>A0A8J6HIP1</accession>
<proteinExistence type="predicted"/>
<reference evidence="1" key="2">
    <citation type="submission" date="2021-08" db="EMBL/GenBank/DDBJ databases">
        <authorList>
            <person name="Eriksson T."/>
        </authorList>
    </citation>
    <scope>NUCLEOTIDE SEQUENCE</scope>
    <source>
        <strain evidence="1">Stoneville</strain>
        <tissue evidence="1">Whole head</tissue>
    </source>
</reference>
<dbReference type="AlphaFoldDB" id="A0A8J6HIP1"/>
<evidence type="ECO:0000313" key="2">
    <source>
        <dbReference type="Proteomes" id="UP000719412"/>
    </source>
</evidence>